<comment type="caution">
    <text evidence="2">The sequence shown here is derived from an EMBL/GenBank/DDBJ whole genome shotgun (WGS) entry which is preliminary data.</text>
</comment>
<sequence>MSDTRVAVACIGHINLRASETMIERLRAFYREVVGLREGPRPHFRSGSRGYWLYAGDRDVMHLTIDPHDADVAPPRDTAFNHIAFACRGLSDTLLRLREAGIDFVVDQVDALQQVQLFLTDPAGTAVELTFTAEPLPV</sequence>
<dbReference type="Gene3D" id="3.10.180.10">
    <property type="entry name" value="2,3-Dihydroxybiphenyl 1,2-Dioxygenase, domain 1"/>
    <property type="match status" value="1"/>
</dbReference>
<dbReference type="InterPro" id="IPR037523">
    <property type="entry name" value="VOC_core"/>
</dbReference>
<organism evidence="2 3">
    <name type="scientific">Oleiagrimonas citrea</name>
    <dbReference type="NCBI Taxonomy" id="1665687"/>
    <lineage>
        <taxon>Bacteria</taxon>
        <taxon>Pseudomonadati</taxon>
        <taxon>Pseudomonadota</taxon>
        <taxon>Gammaproteobacteria</taxon>
        <taxon>Lysobacterales</taxon>
        <taxon>Rhodanobacteraceae</taxon>
        <taxon>Oleiagrimonas</taxon>
    </lineage>
</organism>
<evidence type="ECO:0000313" key="3">
    <source>
        <dbReference type="Proteomes" id="UP000541636"/>
    </source>
</evidence>
<dbReference type="PROSITE" id="PS51819">
    <property type="entry name" value="VOC"/>
    <property type="match status" value="1"/>
</dbReference>
<dbReference type="SUPFAM" id="SSF54593">
    <property type="entry name" value="Glyoxalase/Bleomycin resistance protein/Dihydroxybiphenyl dioxygenase"/>
    <property type="match status" value="1"/>
</dbReference>
<keyword evidence="3" id="KW-1185">Reference proteome</keyword>
<dbReference type="InterPro" id="IPR029068">
    <property type="entry name" value="Glyas_Bleomycin-R_OHBP_Dase"/>
</dbReference>
<dbReference type="Proteomes" id="UP000541636">
    <property type="component" value="Unassembled WGS sequence"/>
</dbReference>
<proteinExistence type="predicted"/>
<dbReference type="Pfam" id="PF00903">
    <property type="entry name" value="Glyoxalase"/>
    <property type="match status" value="1"/>
</dbReference>
<feature type="domain" description="VOC" evidence="1">
    <location>
        <begin position="10"/>
        <end position="132"/>
    </location>
</feature>
<dbReference type="InterPro" id="IPR004360">
    <property type="entry name" value="Glyas_Fos-R_dOase_dom"/>
</dbReference>
<gene>
    <name evidence="2" type="ORF">HF690_03110</name>
</gene>
<evidence type="ECO:0000259" key="1">
    <source>
        <dbReference type="PROSITE" id="PS51819"/>
    </source>
</evidence>
<reference evidence="2 3" key="1">
    <citation type="journal article" date="2017" name="Int. J. Syst. Evol. Microbiol.">
        <title>Oleiagrimonas citrea sp. nov., a marine bacterium isolated from tidal flat sediment and emended description of the genus Oleiagrimonas Fang et al. 2015 and Oleiagrimonas soli.</title>
        <authorList>
            <person name="Yang S.H."/>
            <person name="Seo H.S."/>
            <person name="Seong C.N."/>
            <person name="Kwon K.K."/>
        </authorList>
    </citation>
    <scope>NUCLEOTIDE SEQUENCE [LARGE SCALE GENOMIC DNA]</scope>
    <source>
        <strain evidence="2 3">MEBiC09124</strain>
    </source>
</reference>
<dbReference type="AlphaFoldDB" id="A0A846ZKL6"/>
<dbReference type="EMBL" id="JAAZQD010000001">
    <property type="protein sequence ID" value="NKZ37941.1"/>
    <property type="molecule type" value="Genomic_DNA"/>
</dbReference>
<protein>
    <submittedName>
        <fullName evidence="2">Diguanylate cyclase</fullName>
    </submittedName>
</protein>
<name>A0A846ZKL6_9GAMM</name>
<accession>A0A846ZKL6</accession>
<dbReference type="RefSeq" id="WP_113065283.1">
    <property type="nucleotide sequence ID" value="NZ_JAAZQD010000001.1"/>
</dbReference>
<evidence type="ECO:0000313" key="2">
    <source>
        <dbReference type="EMBL" id="NKZ37941.1"/>
    </source>
</evidence>